<dbReference type="InterPro" id="IPR016410">
    <property type="entry name" value="Phage_imm"/>
</dbReference>
<evidence type="ECO:0008006" key="4">
    <source>
        <dbReference type="Google" id="ProtNLM"/>
    </source>
</evidence>
<keyword evidence="1" id="KW-1133">Transmembrane helix</keyword>
<keyword evidence="1" id="KW-0812">Transmembrane</keyword>
<protein>
    <recommendedName>
        <fullName evidence="4">Superinfection immunity protein</fullName>
    </recommendedName>
</protein>
<keyword evidence="3" id="KW-1185">Reference proteome</keyword>
<evidence type="ECO:0000256" key="1">
    <source>
        <dbReference type="SAM" id="Phobius"/>
    </source>
</evidence>
<gene>
    <name evidence="2" type="ORF">GCM10022210_04310</name>
</gene>
<sequence length="113" mass="13081">MIGYSELILLFVFLVIITPIYFLPSILACEKCNYRTVLLLNIFLGWTIIGWVISLVWGLNTDKDPLRAYRSNTANCCPKIEAELIRLRDMFNTGAINKEDYHNQTRQLIGNRI</sequence>
<dbReference type="RefSeq" id="WP_259090710.1">
    <property type="nucleotide sequence ID" value="NZ_BAAAZC010000004.1"/>
</dbReference>
<keyword evidence="1" id="KW-0472">Membrane</keyword>
<evidence type="ECO:0000313" key="3">
    <source>
        <dbReference type="Proteomes" id="UP001500742"/>
    </source>
</evidence>
<accession>A0ABP7P5Z0</accession>
<organism evidence="2 3">
    <name type="scientific">Mucilaginibacter dorajii</name>
    <dbReference type="NCBI Taxonomy" id="692994"/>
    <lineage>
        <taxon>Bacteria</taxon>
        <taxon>Pseudomonadati</taxon>
        <taxon>Bacteroidota</taxon>
        <taxon>Sphingobacteriia</taxon>
        <taxon>Sphingobacteriales</taxon>
        <taxon>Sphingobacteriaceae</taxon>
        <taxon>Mucilaginibacter</taxon>
    </lineage>
</organism>
<dbReference type="Pfam" id="PF14373">
    <property type="entry name" value="Imm_superinfect"/>
    <property type="match status" value="1"/>
</dbReference>
<proteinExistence type="predicted"/>
<dbReference type="EMBL" id="BAAAZC010000004">
    <property type="protein sequence ID" value="GAA3959839.1"/>
    <property type="molecule type" value="Genomic_DNA"/>
</dbReference>
<reference evidence="3" key="1">
    <citation type="journal article" date="2019" name="Int. J. Syst. Evol. Microbiol.">
        <title>The Global Catalogue of Microorganisms (GCM) 10K type strain sequencing project: providing services to taxonomists for standard genome sequencing and annotation.</title>
        <authorList>
            <consortium name="The Broad Institute Genomics Platform"/>
            <consortium name="The Broad Institute Genome Sequencing Center for Infectious Disease"/>
            <person name="Wu L."/>
            <person name="Ma J."/>
        </authorList>
    </citation>
    <scope>NUCLEOTIDE SEQUENCE [LARGE SCALE GENOMIC DNA]</scope>
    <source>
        <strain evidence="3">JCM 16601</strain>
    </source>
</reference>
<evidence type="ECO:0000313" key="2">
    <source>
        <dbReference type="EMBL" id="GAA3959839.1"/>
    </source>
</evidence>
<dbReference type="Proteomes" id="UP001500742">
    <property type="component" value="Unassembled WGS sequence"/>
</dbReference>
<feature type="transmembrane region" description="Helical" evidence="1">
    <location>
        <begin position="7"/>
        <end position="27"/>
    </location>
</feature>
<name>A0ABP7P5Z0_9SPHI</name>
<comment type="caution">
    <text evidence="2">The sequence shown here is derived from an EMBL/GenBank/DDBJ whole genome shotgun (WGS) entry which is preliminary data.</text>
</comment>
<feature type="transmembrane region" description="Helical" evidence="1">
    <location>
        <begin position="39"/>
        <end position="60"/>
    </location>
</feature>